<keyword evidence="4" id="KW-0460">Magnesium</keyword>
<keyword evidence="2 3" id="KW-0342">GTP-binding</keyword>
<dbReference type="PANTHER" id="PTHR46688">
    <property type="entry name" value="ADP-RIBOSYLATION FACTOR-LIKE PROTEIN 16"/>
    <property type="match status" value="1"/>
</dbReference>
<dbReference type="GO" id="GO:0005525">
    <property type="term" value="F:GTP binding"/>
    <property type="evidence" value="ECO:0007669"/>
    <property type="project" value="UniProtKB-KW"/>
</dbReference>
<feature type="binding site" evidence="3">
    <location>
        <position position="66"/>
    </location>
    <ligand>
        <name>GTP</name>
        <dbReference type="ChEBI" id="CHEBI:37565"/>
    </ligand>
</feature>
<feature type="binding site" evidence="3">
    <location>
        <begin position="120"/>
        <end position="123"/>
    </location>
    <ligand>
        <name>GTP</name>
        <dbReference type="ChEBI" id="CHEBI:37565"/>
    </ligand>
</feature>
<protein>
    <submittedName>
        <fullName evidence="5">Uncharacterized protein</fullName>
    </submittedName>
</protein>
<dbReference type="EMBL" id="SNRW01003104">
    <property type="protein sequence ID" value="KAA6390794.1"/>
    <property type="molecule type" value="Genomic_DNA"/>
</dbReference>
<sequence>MKEVLVIDIQGSGKTRLIEVLTDFAKSGEKDLSEVEIINQSLNTNGVELTNITVGKEKILLREIGGSLKPLWIDFFERSQFIMFVVDVSDYAQIPSAVCEIIELISNPDSKNINILIVLNKIDIDHSILIEEIQMQLRLDSLEDNNRLRINFVEVSALLGINIGIIYKWLEFAQS</sequence>
<dbReference type="AlphaFoldDB" id="A0A5J4W7D5"/>
<dbReference type="SUPFAM" id="SSF52540">
    <property type="entry name" value="P-loop containing nucleoside triphosphate hydrolases"/>
    <property type="match status" value="1"/>
</dbReference>
<evidence type="ECO:0000313" key="5">
    <source>
        <dbReference type="EMBL" id="KAA6390794.1"/>
    </source>
</evidence>
<accession>A0A5J4W7D5</accession>
<dbReference type="InterPro" id="IPR027417">
    <property type="entry name" value="P-loop_NTPase"/>
</dbReference>
<evidence type="ECO:0000256" key="3">
    <source>
        <dbReference type="PIRSR" id="PIRSR606689-1"/>
    </source>
</evidence>
<reference evidence="5 6" key="1">
    <citation type="submission" date="2019-03" db="EMBL/GenBank/DDBJ databases">
        <title>Single cell metagenomics reveals metabolic interactions within the superorganism composed of flagellate Streblomastix strix and complex community of Bacteroidetes bacteria on its surface.</title>
        <authorList>
            <person name="Treitli S.C."/>
            <person name="Kolisko M."/>
            <person name="Husnik F."/>
            <person name="Keeling P."/>
            <person name="Hampl V."/>
        </authorList>
    </citation>
    <scope>NUCLEOTIDE SEQUENCE [LARGE SCALE GENOMIC DNA]</scope>
    <source>
        <strain evidence="5">ST1C</strain>
    </source>
</reference>
<dbReference type="Proteomes" id="UP000324800">
    <property type="component" value="Unassembled WGS sequence"/>
</dbReference>
<feature type="binding site" evidence="4">
    <location>
        <position position="44"/>
    </location>
    <ligand>
        <name>Mg(2+)</name>
        <dbReference type="ChEBI" id="CHEBI:18420"/>
    </ligand>
</feature>
<gene>
    <name evidence="5" type="ORF">EZS28_013681</name>
</gene>
<proteinExistence type="predicted"/>
<dbReference type="PROSITE" id="PS51417">
    <property type="entry name" value="ARF"/>
    <property type="match status" value="1"/>
</dbReference>
<name>A0A5J4W7D5_9EUKA</name>
<feature type="binding site" evidence="4">
    <location>
        <position position="15"/>
    </location>
    <ligand>
        <name>Mg(2+)</name>
        <dbReference type="ChEBI" id="CHEBI:18420"/>
    </ligand>
</feature>
<evidence type="ECO:0000313" key="6">
    <source>
        <dbReference type="Proteomes" id="UP000324800"/>
    </source>
</evidence>
<comment type="caution">
    <text evidence="5">The sequence shown here is derived from an EMBL/GenBank/DDBJ whole genome shotgun (WGS) entry which is preliminary data.</text>
</comment>
<dbReference type="GO" id="GO:0003924">
    <property type="term" value="F:GTPase activity"/>
    <property type="evidence" value="ECO:0007669"/>
    <property type="project" value="InterPro"/>
</dbReference>
<evidence type="ECO:0000256" key="2">
    <source>
        <dbReference type="ARBA" id="ARBA00023134"/>
    </source>
</evidence>
<evidence type="ECO:0000256" key="4">
    <source>
        <dbReference type="PIRSR" id="PIRSR606689-2"/>
    </source>
</evidence>
<dbReference type="GO" id="GO:0046872">
    <property type="term" value="F:metal ion binding"/>
    <property type="evidence" value="ECO:0007669"/>
    <property type="project" value="UniProtKB-KW"/>
</dbReference>
<dbReference type="InterPro" id="IPR006689">
    <property type="entry name" value="Small_GTPase_ARF/SAR"/>
</dbReference>
<dbReference type="OrthoDB" id="365445at2759"/>
<evidence type="ECO:0000256" key="1">
    <source>
        <dbReference type="ARBA" id="ARBA00022741"/>
    </source>
</evidence>
<dbReference type="Pfam" id="PF00025">
    <property type="entry name" value="Arf"/>
    <property type="match status" value="1"/>
</dbReference>
<dbReference type="Gene3D" id="3.40.50.300">
    <property type="entry name" value="P-loop containing nucleotide triphosphate hydrolases"/>
    <property type="match status" value="1"/>
</dbReference>
<keyword evidence="4" id="KW-0479">Metal-binding</keyword>
<organism evidence="5 6">
    <name type="scientific">Streblomastix strix</name>
    <dbReference type="NCBI Taxonomy" id="222440"/>
    <lineage>
        <taxon>Eukaryota</taxon>
        <taxon>Metamonada</taxon>
        <taxon>Preaxostyla</taxon>
        <taxon>Oxymonadida</taxon>
        <taxon>Streblomastigidae</taxon>
        <taxon>Streblomastix</taxon>
    </lineage>
</organism>
<dbReference type="PANTHER" id="PTHR46688:SF1">
    <property type="entry name" value="ADP-RIBOSYLATION FACTOR-LIKE PROTEIN 16"/>
    <property type="match status" value="1"/>
</dbReference>
<keyword evidence="1 3" id="KW-0547">Nucleotide-binding</keyword>